<comment type="caution">
    <text evidence="2">The sequence shown here is derived from an EMBL/GenBank/DDBJ whole genome shotgun (WGS) entry which is preliminary data.</text>
</comment>
<dbReference type="AlphaFoldDB" id="A0A9P1FCI0"/>
<dbReference type="Gene3D" id="3.40.630.10">
    <property type="entry name" value="Zn peptidases"/>
    <property type="match status" value="1"/>
</dbReference>
<proteinExistence type="predicted"/>
<evidence type="ECO:0000259" key="1">
    <source>
        <dbReference type="Pfam" id="PF07687"/>
    </source>
</evidence>
<dbReference type="PANTHER" id="PTHR30575">
    <property type="entry name" value="PEPTIDASE M20"/>
    <property type="match status" value="1"/>
</dbReference>
<dbReference type="GO" id="GO:0046657">
    <property type="term" value="P:folic acid catabolic process"/>
    <property type="evidence" value="ECO:0007669"/>
    <property type="project" value="TreeGrafter"/>
</dbReference>
<dbReference type="InterPro" id="IPR036264">
    <property type="entry name" value="Bact_exopeptidase_dim_dom"/>
</dbReference>
<sequence>MGISVGDSRRLAIRGELLTRADFGIHAVRNVSHKVEWLMDRLQKLCAVGTAVRRSRGQTSWAFLLELMVVVALLSGESCLAQKELLNASIDSRADETWDAAQKIWQWAEPGYQEVQSAGLLAGQLEAAGFQVVRGVAEMPTAFTATFGDGHPIIGILGEYDALPELSQQAVPQRAPIEGNEYGHACGHHLFGAASVSAAIAIAEQIRSGQIRGTVRFYGCPAEEGGSGKVFLVRAGLFNDCDAVVHWHPSSRNAAGDPSCLARCAVKFRFHGRAAHAGASPHLGRSALDAVELTNYAAEMLREHTPDMTRIHHVITSGGGAPNVVPEFAEVFYYVRHPQAEVVRDLYNRLVLCAKGGALATETKLEVEYLGGTVEILPNDTLKRLTLANLRALNQLQYDETEKQFAARIQSTLLEQPSLDSITEVVDASGSTKMGSTDVGDVSWVVPTTGFSTVCWVPGTPGHSWQAVASGGTTIGRKGMLMAAKVLAATMWDMYQQPDVIAAAKKEHQKRLASKQYQALLEPKQKPPLDYRK</sequence>
<dbReference type="InterPro" id="IPR017439">
    <property type="entry name" value="Amidohydrolase"/>
</dbReference>
<dbReference type="InterPro" id="IPR011650">
    <property type="entry name" value="Peptidase_M20_dimer"/>
</dbReference>
<evidence type="ECO:0000313" key="2">
    <source>
        <dbReference type="EMBL" id="CAI3971629.1"/>
    </source>
</evidence>
<protein>
    <submittedName>
        <fullName evidence="3">p-aminobenzoyl-glutamate hydrolase subunit B (PABA-GLU hydrolase) (PGH)</fullName>
    </submittedName>
</protein>
<evidence type="ECO:0000313" key="3">
    <source>
        <dbReference type="EMBL" id="CAL4758941.1"/>
    </source>
</evidence>
<dbReference type="PANTHER" id="PTHR30575:SF0">
    <property type="entry name" value="XAA-ARG DIPEPTIDASE"/>
    <property type="match status" value="1"/>
</dbReference>
<keyword evidence="4" id="KW-1185">Reference proteome</keyword>
<dbReference type="InterPro" id="IPR002933">
    <property type="entry name" value="Peptidase_M20"/>
</dbReference>
<dbReference type="GO" id="GO:0016805">
    <property type="term" value="F:dipeptidase activity"/>
    <property type="evidence" value="ECO:0007669"/>
    <property type="project" value="TreeGrafter"/>
</dbReference>
<dbReference type="GO" id="GO:0005737">
    <property type="term" value="C:cytoplasm"/>
    <property type="evidence" value="ECO:0007669"/>
    <property type="project" value="TreeGrafter"/>
</dbReference>
<accession>A0A9P1FCI0</accession>
<reference evidence="2" key="1">
    <citation type="submission" date="2022-10" db="EMBL/GenBank/DDBJ databases">
        <authorList>
            <person name="Chen Y."/>
            <person name="Dougan E. K."/>
            <person name="Chan C."/>
            <person name="Rhodes N."/>
            <person name="Thang M."/>
        </authorList>
    </citation>
    <scope>NUCLEOTIDE SEQUENCE</scope>
</reference>
<dbReference type="OrthoDB" id="6119954at2759"/>
<evidence type="ECO:0000313" key="4">
    <source>
        <dbReference type="Proteomes" id="UP001152797"/>
    </source>
</evidence>
<dbReference type="EMBL" id="CAMXCT010000001">
    <property type="protein sequence ID" value="CAI3971629.1"/>
    <property type="molecule type" value="Genomic_DNA"/>
</dbReference>
<dbReference type="GO" id="GO:0071713">
    <property type="term" value="F:para-aminobenzoyl-glutamate hydrolase activity"/>
    <property type="evidence" value="ECO:0007669"/>
    <property type="project" value="TreeGrafter"/>
</dbReference>
<dbReference type="EMBL" id="CAMXCT030000001">
    <property type="protein sequence ID" value="CAL4758941.1"/>
    <property type="molecule type" value="Genomic_DNA"/>
</dbReference>
<keyword evidence="3" id="KW-0378">Hydrolase</keyword>
<dbReference type="EMBL" id="CAMXCT020000001">
    <property type="protein sequence ID" value="CAL1125004.1"/>
    <property type="molecule type" value="Genomic_DNA"/>
</dbReference>
<dbReference type="NCBIfam" id="TIGR01891">
    <property type="entry name" value="amidohydrolases"/>
    <property type="match status" value="1"/>
</dbReference>
<dbReference type="Proteomes" id="UP001152797">
    <property type="component" value="Unassembled WGS sequence"/>
</dbReference>
<dbReference type="InterPro" id="IPR052030">
    <property type="entry name" value="Peptidase_M20/M20A_hydrolases"/>
</dbReference>
<gene>
    <name evidence="2" type="ORF">C1SCF055_LOCUS219</name>
</gene>
<dbReference type="SUPFAM" id="SSF53187">
    <property type="entry name" value="Zn-dependent exopeptidases"/>
    <property type="match status" value="1"/>
</dbReference>
<dbReference type="SUPFAM" id="SSF55031">
    <property type="entry name" value="Bacterial exopeptidase dimerisation domain"/>
    <property type="match status" value="1"/>
</dbReference>
<dbReference type="Gene3D" id="3.30.70.360">
    <property type="match status" value="1"/>
</dbReference>
<dbReference type="Pfam" id="PF07687">
    <property type="entry name" value="M20_dimer"/>
    <property type="match status" value="1"/>
</dbReference>
<dbReference type="Pfam" id="PF01546">
    <property type="entry name" value="Peptidase_M20"/>
    <property type="match status" value="1"/>
</dbReference>
<organism evidence="2">
    <name type="scientific">Cladocopium goreaui</name>
    <dbReference type="NCBI Taxonomy" id="2562237"/>
    <lineage>
        <taxon>Eukaryota</taxon>
        <taxon>Sar</taxon>
        <taxon>Alveolata</taxon>
        <taxon>Dinophyceae</taxon>
        <taxon>Suessiales</taxon>
        <taxon>Symbiodiniaceae</taxon>
        <taxon>Cladocopium</taxon>
    </lineage>
</organism>
<feature type="domain" description="Peptidase M20 dimerisation" evidence="1">
    <location>
        <begin position="265"/>
        <end position="350"/>
    </location>
</feature>
<name>A0A9P1FCI0_9DINO</name>
<reference evidence="3 4" key="2">
    <citation type="submission" date="2024-05" db="EMBL/GenBank/DDBJ databases">
        <authorList>
            <person name="Chen Y."/>
            <person name="Shah S."/>
            <person name="Dougan E. K."/>
            <person name="Thang M."/>
            <person name="Chan C."/>
        </authorList>
    </citation>
    <scope>NUCLEOTIDE SEQUENCE [LARGE SCALE GENOMIC DNA]</scope>
</reference>
<dbReference type="FunFam" id="3.30.70.360:FF:000004">
    <property type="entry name" value="Peptidase M20 domain-containing protein 2"/>
    <property type="match status" value="1"/>
</dbReference>